<sequence length="216" mass="22833">MTCYFKPRSCFGLGVRDRPDGGTGAHVSEPVGASGHPSRLDAHSARPLFRAQLRSSAARTDSVGSAAMTGVRLNNSVSACNDESMPTPGTPLPLPAALIPDCTNPEAHHAAYRSAKTNDATFVCIARRGSRWMVELDAFASSGPTLPEQAAAVLQSAVEALVSDGTVTQANVAPDYISMRAIESEQKAREIAAAFHAAMYGLRQLYIAVPVPRRKA</sequence>
<protein>
    <submittedName>
        <fullName evidence="2">Uncharacterized protein</fullName>
    </submittedName>
</protein>
<name>B0LTX1_9ACTN</name>
<evidence type="ECO:0000313" key="2">
    <source>
        <dbReference type="EMBL" id="ABY83597.1"/>
    </source>
</evidence>
<dbReference type="EMBL" id="EU372836">
    <property type="protein sequence ID" value="ABY83597.1"/>
    <property type="molecule type" value="Genomic_DNA"/>
</dbReference>
<organism evidence="2">
    <name type="scientific">Streptomyces sp. HK1</name>
    <dbReference type="NCBI Taxonomy" id="405041"/>
    <lineage>
        <taxon>Bacteria</taxon>
        <taxon>Bacillati</taxon>
        <taxon>Actinomycetota</taxon>
        <taxon>Actinomycetes</taxon>
        <taxon>Kitasatosporales</taxon>
        <taxon>Streptomycetaceae</taxon>
        <taxon>Streptomyces</taxon>
    </lineage>
</organism>
<keyword evidence="2" id="KW-0614">Plasmid</keyword>
<reference evidence="2" key="1">
    <citation type="journal article" date="2011" name="Acta Biochim. Biophys. Sin.">
        <title>Characterization of the multiple CRISPR loci on Streptomyces linear plasmid pSHK1.</title>
        <authorList>
            <person name="Guo P."/>
            <person name="Cheng Q."/>
            <person name="Xie P."/>
            <person name="Fan Y."/>
            <person name="Jiang W."/>
            <person name="Qin Z."/>
        </authorList>
    </citation>
    <scope>NUCLEOTIDE SEQUENCE</scope>
    <source>
        <strain evidence="2">HK1</strain>
        <plasmid evidence="2">pSHK1</plasmid>
    </source>
</reference>
<proteinExistence type="predicted"/>
<feature type="region of interest" description="Disordered" evidence="1">
    <location>
        <begin position="16"/>
        <end position="41"/>
    </location>
</feature>
<dbReference type="AlphaFoldDB" id="B0LTX1"/>
<accession>B0LTX1</accession>
<evidence type="ECO:0000256" key="1">
    <source>
        <dbReference type="SAM" id="MobiDB-lite"/>
    </source>
</evidence>
<gene>
    <name evidence="2" type="ORF">pSHK1.128</name>
</gene>
<geneLocation type="plasmid" evidence="2">
    <name>pSHK1</name>
</geneLocation>